<organism evidence="2 3">
    <name type="scientific">Bimuria novae-zelandiae CBS 107.79</name>
    <dbReference type="NCBI Taxonomy" id="1447943"/>
    <lineage>
        <taxon>Eukaryota</taxon>
        <taxon>Fungi</taxon>
        <taxon>Dikarya</taxon>
        <taxon>Ascomycota</taxon>
        <taxon>Pezizomycotina</taxon>
        <taxon>Dothideomycetes</taxon>
        <taxon>Pleosporomycetidae</taxon>
        <taxon>Pleosporales</taxon>
        <taxon>Massarineae</taxon>
        <taxon>Didymosphaeriaceae</taxon>
        <taxon>Bimuria</taxon>
    </lineage>
</organism>
<dbReference type="EMBL" id="ML976712">
    <property type="protein sequence ID" value="KAF1969205.1"/>
    <property type="molecule type" value="Genomic_DNA"/>
</dbReference>
<evidence type="ECO:0000313" key="2">
    <source>
        <dbReference type="EMBL" id="KAF1969205.1"/>
    </source>
</evidence>
<keyword evidence="3" id="KW-1185">Reference proteome</keyword>
<dbReference type="AlphaFoldDB" id="A0A6A5UWN7"/>
<keyword evidence="1" id="KW-1133">Transmembrane helix</keyword>
<name>A0A6A5UWN7_9PLEO</name>
<evidence type="ECO:0000313" key="3">
    <source>
        <dbReference type="Proteomes" id="UP000800036"/>
    </source>
</evidence>
<protein>
    <submittedName>
        <fullName evidence="2">Uncharacterized protein</fullName>
    </submittedName>
</protein>
<proteinExistence type="predicted"/>
<keyword evidence="1" id="KW-0812">Transmembrane</keyword>
<reference evidence="2" key="1">
    <citation type="journal article" date="2020" name="Stud. Mycol.">
        <title>101 Dothideomycetes genomes: a test case for predicting lifestyles and emergence of pathogens.</title>
        <authorList>
            <person name="Haridas S."/>
            <person name="Albert R."/>
            <person name="Binder M."/>
            <person name="Bloem J."/>
            <person name="Labutti K."/>
            <person name="Salamov A."/>
            <person name="Andreopoulos B."/>
            <person name="Baker S."/>
            <person name="Barry K."/>
            <person name="Bills G."/>
            <person name="Bluhm B."/>
            <person name="Cannon C."/>
            <person name="Castanera R."/>
            <person name="Culley D."/>
            <person name="Daum C."/>
            <person name="Ezra D."/>
            <person name="Gonzalez J."/>
            <person name="Henrissat B."/>
            <person name="Kuo A."/>
            <person name="Liang C."/>
            <person name="Lipzen A."/>
            <person name="Lutzoni F."/>
            <person name="Magnuson J."/>
            <person name="Mondo S."/>
            <person name="Nolan M."/>
            <person name="Ohm R."/>
            <person name="Pangilinan J."/>
            <person name="Park H.-J."/>
            <person name="Ramirez L."/>
            <person name="Alfaro M."/>
            <person name="Sun H."/>
            <person name="Tritt A."/>
            <person name="Yoshinaga Y."/>
            <person name="Zwiers L.-H."/>
            <person name="Turgeon B."/>
            <person name="Goodwin S."/>
            <person name="Spatafora J."/>
            <person name="Crous P."/>
            <person name="Grigoriev I."/>
        </authorList>
    </citation>
    <scope>NUCLEOTIDE SEQUENCE</scope>
    <source>
        <strain evidence="2">CBS 107.79</strain>
    </source>
</reference>
<dbReference type="Proteomes" id="UP000800036">
    <property type="component" value="Unassembled WGS sequence"/>
</dbReference>
<keyword evidence="1" id="KW-0472">Membrane</keyword>
<sequence length="76" mass="8447">MWNATIERPYIKAGAALIGTLLITLSSDLVFLEILHGRQMLPGLFLSLSMPQQKYRIAALSTRQERLVELSAVSFG</sequence>
<accession>A0A6A5UWN7</accession>
<gene>
    <name evidence="2" type="ORF">BU23DRAFT_244658</name>
</gene>
<evidence type="ECO:0000256" key="1">
    <source>
        <dbReference type="SAM" id="Phobius"/>
    </source>
</evidence>
<feature type="transmembrane region" description="Helical" evidence="1">
    <location>
        <begin position="15"/>
        <end position="35"/>
    </location>
</feature>